<proteinExistence type="inferred from homology"/>
<dbReference type="InterPro" id="IPR058047">
    <property type="entry name" value="CPSase_preATP-grasp"/>
</dbReference>
<comment type="pathway">
    <text evidence="1">Pyrimidine metabolism; UMP biosynthesis via de novo pathway; (S)-dihydroorotate from bicarbonate: step 1/3.</text>
</comment>
<sequence>MYLLPVNVEYVESIIEKERPDGIMLAYGGQTALNCGVNLAEAGILDKYGVRVLGTQIPEFSELRIVNSSKIL</sequence>
<protein>
    <recommendedName>
        <fullName evidence="8">Carbamoyl phosphate synthase preATP-grasp domain-containing protein</fullName>
    </recommendedName>
</protein>
<dbReference type="Gene3D" id="3.40.50.20">
    <property type="match status" value="1"/>
</dbReference>
<evidence type="ECO:0000256" key="7">
    <source>
        <dbReference type="ARBA" id="ARBA00047359"/>
    </source>
</evidence>
<dbReference type="GO" id="GO:0005524">
    <property type="term" value="F:ATP binding"/>
    <property type="evidence" value="ECO:0007669"/>
    <property type="project" value="UniProtKB-KW"/>
</dbReference>
<keyword evidence="3" id="KW-0436">Ligase</keyword>
<evidence type="ECO:0000313" key="9">
    <source>
        <dbReference type="EMBL" id="EPA06328.1"/>
    </source>
</evidence>
<evidence type="ECO:0000256" key="6">
    <source>
        <dbReference type="ARBA" id="ARBA00022840"/>
    </source>
</evidence>
<gene>
    <name evidence="9" type="ORF">BG20_I1270</name>
</gene>
<dbReference type="Pfam" id="PF25596">
    <property type="entry name" value="CPSase_L_D1"/>
    <property type="match status" value="1"/>
</dbReference>
<dbReference type="PANTHER" id="PTHR11405:SF53">
    <property type="entry name" value="CARBAMOYL-PHOSPHATE SYNTHASE [AMMONIA], MITOCHONDRIAL"/>
    <property type="match status" value="1"/>
</dbReference>
<dbReference type="EMBL" id="AHJG01000070">
    <property type="protein sequence ID" value="EPA06328.1"/>
    <property type="molecule type" value="Genomic_DNA"/>
</dbReference>
<organism evidence="9 10">
    <name type="scientific">Candidatus Nitrosarchaeum limnium BG20</name>
    <dbReference type="NCBI Taxonomy" id="859192"/>
    <lineage>
        <taxon>Archaea</taxon>
        <taxon>Nitrososphaerota</taxon>
        <taxon>Nitrososphaeria</taxon>
        <taxon>Nitrosopumilales</taxon>
        <taxon>Nitrosopumilaceae</taxon>
        <taxon>Nitrosarchaeum</taxon>
    </lineage>
</organism>
<keyword evidence="5" id="KW-0547">Nucleotide-binding</keyword>
<dbReference type="PATRIC" id="fig|859192.6.peg.508"/>
<keyword evidence="4" id="KW-0479">Metal-binding</keyword>
<comment type="similarity">
    <text evidence="2">Belongs to the CarB family.</text>
</comment>
<dbReference type="AlphaFoldDB" id="S2E6F5"/>
<dbReference type="GO" id="GO:0004087">
    <property type="term" value="F:carbamoyl-phosphate synthase (ammonia) activity"/>
    <property type="evidence" value="ECO:0007669"/>
    <property type="project" value="UniProtKB-EC"/>
</dbReference>
<dbReference type="InterPro" id="IPR016185">
    <property type="entry name" value="PreATP-grasp_dom_sf"/>
</dbReference>
<dbReference type="PANTHER" id="PTHR11405">
    <property type="entry name" value="CARBAMOYLTRANSFERASE FAMILY MEMBER"/>
    <property type="match status" value="1"/>
</dbReference>
<keyword evidence="6" id="KW-0067">ATP-binding</keyword>
<name>S2E6F5_9ARCH</name>
<evidence type="ECO:0000256" key="5">
    <source>
        <dbReference type="ARBA" id="ARBA00022741"/>
    </source>
</evidence>
<keyword evidence="10" id="KW-1185">Reference proteome</keyword>
<evidence type="ECO:0000256" key="4">
    <source>
        <dbReference type="ARBA" id="ARBA00022723"/>
    </source>
</evidence>
<evidence type="ECO:0000256" key="3">
    <source>
        <dbReference type="ARBA" id="ARBA00022598"/>
    </source>
</evidence>
<dbReference type="GO" id="GO:0005737">
    <property type="term" value="C:cytoplasm"/>
    <property type="evidence" value="ECO:0007669"/>
    <property type="project" value="TreeGrafter"/>
</dbReference>
<dbReference type="GO" id="GO:0006541">
    <property type="term" value="P:glutamine metabolic process"/>
    <property type="evidence" value="ECO:0007669"/>
    <property type="project" value="TreeGrafter"/>
</dbReference>
<dbReference type="RefSeq" id="WP_238527463.1">
    <property type="nucleotide sequence ID" value="NZ_AHJG01000070.1"/>
</dbReference>
<evidence type="ECO:0000256" key="2">
    <source>
        <dbReference type="ARBA" id="ARBA00009799"/>
    </source>
</evidence>
<dbReference type="GO" id="GO:0004088">
    <property type="term" value="F:carbamoyl-phosphate synthase (glutamine-hydrolyzing) activity"/>
    <property type="evidence" value="ECO:0007669"/>
    <property type="project" value="TreeGrafter"/>
</dbReference>
<evidence type="ECO:0000259" key="8">
    <source>
        <dbReference type="Pfam" id="PF25596"/>
    </source>
</evidence>
<dbReference type="FunFam" id="3.40.50.20:FF:000001">
    <property type="entry name" value="Carbamoyl-phosphate synthase large chain"/>
    <property type="match status" value="1"/>
</dbReference>
<feature type="domain" description="Carbamoyl phosphate synthase preATP-grasp" evidence="8">
    <location>
        <begin position="1"/>
        <end position="58"/>
    </location>
</feature>
<evidence type="ECO:0000313" key="10">
    <source>
        <dbReference type="Proteomes" id="UP000014065"/>
    </source>
</evidence>
<dbReference type="Proteomes" id="UP000014065">
    <property type="component" value="Unassembled WGS sequence"/>
</dbReference>
<comment type="catalytic activity">
    <reaction evidence="7">
        <text>hydrogencarbonate + NH4(+) + 2 ATP = carbamoyl phosphate + 2 ADP + phosphate + 2 H(+)</text>
        <dbReference type="Rhea" id="RHEA:18029"/>
        <dbReference type="ChEBI" id="CHEBI:15378"/>
        <dbReference type="ChEBI" id="CHEBI:17544"/>
        <dbReference type="ChEBI" id="CHEBI:28938"/>
        <dbReference type="ChEBI" id="CHEBI:30616"/>
        <dbReference type="ChEBI" id="CHEBI:43474"/>
        <dbReference type="ChEBI" id="CHEBI:58228"/>
        <dbReference type="ChEBI" id="CHEBI:456216"/>
        <dbReference type="EC" id="6.3.4.16"/>
    </reaction>
</comment>
<evidence type="ECO:0000256" key="1">
    <source>
        <dbReference type="ARBA" id="ARBA00004812"/>
    </source>
</evidence>
<comment type="caution">
    <text evidence="9">The sequence shown here is derived from an EMBL/GenBank/DDBJ whole genome shotgun (WGS) entry which is preliminary data.</text>
</comment>
<accession>S2E6F5</accession>
<dbReference type="GO" id="GO:0046872">
    <property type="term" value="F:metal ion binding"/>
    <property type="evidence" value="ECO:0007669"/>
    <property type="project" value="UniProtKB-KW"/>
</dbReference>
<reference evidence="9 10" key="1">
    <citation type="journal article" date="2012" name="J. Bacteriol.">
        <title>Genome Sequence of "Candidatus Nitrosoarchaeum limnia" BG20, a Low-Salinity Ammonia-Oxidizing Archaeon from the San Francisco Bay Estuary.</title>
        <authorList>
            <person name="Mosier A.C."/>
            <person name="Allen E.E."/>
            <person name="Kim M."/>
            <person name="Ferriera S."/>
            <person name="Francis C.A."/>
        </authorList>
    </citation>
    <scope>NUCLEOTIDE SEQUENCE [LARGE SCALE GENOMIC DNA]</scope>
    <source>
        <strain evidence="9 10">BG20</strain>
    </source>
</reference>
<dbReference type="SUPFAM" id="SSF52440">
    <property type="entry name" value="PreATP-grasp domain"/>
    <property type="match status" value="1"/>
</dbReference>